<evidence type="ECO:0000256" key="10">
    <source>
        <dbReference type="ARBA" id="ARBA00023136"/>
    </source>
</evidence>
<dbReference type="AlphaFoldDB" id="A0A9P6IZG6"/>
<dbReference type="GO" id="GO:0005789">
    <property type="term" value="C:endoplasmic reticulum membrane"/>
    <property type="evidence" value="ECO:0007669"/>
    <property type="project" value="UniProtKB-SubCell"/>
</dbReference>
<evidence type="ECO:0000256" key="2">
    <source>
        <dbReference type="ARBA" id="ARBA00004922"/>
    </source>
</evidence>
<comment type="caution">
    <text evidence="13">The sequence shown here is derived from an EMBL/GenBank/DDBJ whole genome shotgun (WGS) entry which is preliminary data.</text>
</comment>
<evidence type="ECO:0000256" key="8">
    <source>
        <dbReference type="ARBA" id="ARBA00022824"/>
    </source>
</evidence>
<evidence type="ECO:0000256" key="6">
    <source>
        <dbReference type="ARBA" id="ARBA00022679"/>
    </source>
</evidence>
<evidence type="ECO:0000256" key="7">
    <source>
        <dbReference type="ARBA" id="ARBA00022692"/>
    </source>
</evidence>
<keyword evidence="8" id="KW-0256">Endoplasmic reticulum</keyword>
<evidence type="ECO:0000256" key="9">
    <source>
        <dbReference type="ARBA" id="ARBA00022989"/>
    </source>
</evidence>
<dbReference type="Proteomes" id="UP000749646">
    <property type="component" value="Unassembled WGS sequence"/>
</dbReference>
<dbReference type="EMBL" id="JAAAHW010006839">
    <property type="protein sequence ID" value="KAF9954323.1"/>
    <property type="molecule type" value="Genomic_DNA"/>
</dbReference>
<dbReference type="OrthoDB" id="614844at2759"/>
<keyword evidence="9 12" id="KW-1133">Transmembrane helix</keyword>
<dbReference type="PANTHER" id="PTHR13036">
    <property type="entry name" value="BETA1,4 MANNOSYLTRANSFERASE"/>
    <property type="match status" value="1"/>
</dbReference>
<proteinExistence type="predicted"/>
<comment type="subcellular location">
    <subcellularLocation>
        <location evidence="1">Endoplasmic reticulum membrane</location>
        <topology evidence="1">Single-pass membrane protein</topology>
    </subcellularLocation>
</comment>
<keyword evidence="6" id="KW-0808">Transferase</keyword>
<sequence length="135" mass="15374">MDDLEKLDRESLGYDKSQSFAIIIGLTFMVIFRLIGYLATKPPSVAALGKKGFCIIVLGDIGHSPRMLLHAKSSRLPEDLENHPSIQFYYLKELPRVPENMPRILYYLFAPIKAVFLAFQLFFVAMFDVAAPELY</sequence>
<gene>
    <name evidence="13" type="primary">ALG1_1</name>
    <name evidence="13" type="ORF">BGZ65_004124</name>
</gene>
<organism evidence="13 14">
    <name type="scientific">Modicella reniformis</name>
    <dbReference type="NCBI Taxonomy" id="1440133"/>
    <lineage>
        <taxon>Eukaryota</taxon>
        <taxon>Fungi</taxon>
        <taxon>Fungi incertae sedis</taxon>
        <taxon>Mucoromycota</taxon>
        <taxon>Mortierellomycotina</taxon>
        <taxon>Mortierellomycetes</taxon>
        <taxon>Mortierellales</taxon>
        <taxon>Mortierellaceae</taxon>
        <taxon>Modicella</taxon>
    </lineage>
</organism>
<name>A0A9P6IZG6_9FUNG</name>
<evidence type="ECO:0000313" key="13">
    <source>
        <dbReference type="EMBL" id="KAF9954323.1"/>
    </source>
</evidence>
<keyword evidence="10 12" id="KW-0472">Membrane</keyword>
<feature type="non-terminal residue" evidence="13">
    <location>
        <position position="135"/>
    </location>
</feature>
<keyword evidence="14" id="KW-1185">Reference proteome</keyword>
<feature type="transmembrane region" description="Helical" evidence="12">
    <location>
        <begin position="104"/>
        <end position="127"/>
    </location>
</feature>
<feature type="transmembrane region" description="Helical" evidence="12">
    <location>
        <begin position="20"/>
        <end position="40"/>
    </location>
</feature>
<dbReference type="EC" id="2.4.1.142" evidence="3"/>
<evidence type="ECO:0000256" key="5">
    <source>
        <dbReference type="ARBA" id="ARBA00022676"/>
    </source>
</evidence>
<reference evidence="13" key="1">
    <citation type="journal article" date="2020" name="Fungal Divers.">
        <title>Resolving the Mortierellaceae phylogeny through synthesis of multi-gene phylogenetics and phylogenomics.</title>
        <authorList>
            <person name="Vandepol N."/>
            <person name="Liber J."/>
            <person name="Desiro A."/>
            <person name="Na H."/>
            <person name="Kennedy M."/>
            <person name="Barry K."/>
            <person name="Grigoriev I.V."/>
            <person name="Miller A.N."/>
            <person name="O'Donnell K."/>
            <person name="Stajich J.E."/>
            <person name="Bonito G."/>
        </authorList>
    </citation>
    <scope>NUCLEOTIDE SEQUENCE</scope>
    <source>
        <strain evidence="13">MES-2147</strain>
    </source>
</reference>
<keyword evidence="7 12" id="KW-0812">Transmembrane</keyword>
<dbReference type="PANTHER" id="PTHR13036:SF0">
    <property type="entry name" value="CHITOBIOSYLDIPHOSPHODOLICHOL BETA-MANNOSYLTRANSFERASE"/>
    <property type="match status" value="1"/>
</dbReference>
<evidence type="ECO:0000256" key="12">
    <source>
        <dbReference type="SAM" id="Phobius"/>
    </source>
</evidence>
<dbReference type="GO" id="GO:0004578">
    <property type="term" value="F:chitobiosyldiphosphodolichol beta-mannosyltransferase activity"/>
    <property type="evidence" value="ECO:0007669"/>
    <property type="project" value="UniProtKB-EC"/>
</dbReference>
<comment type="function">
    <text evidence="11">Participates in the formation of the lipid-linked precursor oligosaccharide for N-glycosylation. Involved in assembling the dolichol-pyrophosphate-GlcNAc(2)-Man(5) intermediate on the cytoplasmic surface of the ER.</text>
</comment>
<evidence type="ECO:0000256" key="1">
    <source>
        <dbReference type="ARBA" id="ARBA00004389"/>
    </source>
</evidence>
<protein>
    <recommendedName>
        <fullName evidence="4">Chitobiosyldiphosphodolichol beta-mannosyltransferase</fullName>
        <ecNumber evidence="3">2.4.1.142</ecNumber>
    </recommendedName>
</protein>
<evidence type="ECO:0000256" key="11">
    <source>
        <dbReference type="ARBA" id="ARBA00024899"/>
    </source>
</evidence>
<evidence type="ECO:0000256" key="4">
    <source>
        <dbReference type="ARBA" id="ARBA00015841"/>
    </source>
</evidence>
<keyword evidence="5 13" id="KW-0328">Glycosyltransferase</keyword>
<evidence type="ECO:0000313" key="14">
    <source>
        <dbReference type="Proteomes" id="UP000749646"/>
    </source>
</evidence>
<accession>A0A9P6IZG6</accession>
<dbReference type="InterPro" id="IPR026051">
    <property type="entry name" value="ALG1-like"/>
</dbReference>
<evidence type="ECO:0000256" key="3">
    <source>
        <dbReference type="ARBA" id="ARBA00012611"/>
    </source>
</evidence>
<comment type="pathway">
    <text evidence="2">Protein modification; protein glycosylation.</text>
</comment>